<sequence>MMECEKDYNLWKLLKTSETCLCWNESTRQLNCSDDWWDKKRKTRMLKKFEKKITFFRATRSMGSNIWGFGYEWCRLYGTIHGSKYPQCYASCYY</sequence>
<protein>
    <submittedName>
        <fullName evidence="1">Uncharacterized protein</fullName>
    </submittedName>
</protein>
<dbReference type="Proteomes" id="UP000235145">
    <property type="component" value="Unassembled WGS sequence"/>
</dbReference>
<name>A0A9R1UVG2_LACSA</name>
<dbReference type="EMBL" id="NBSK02000008">
    <property type="protein sequence ID" value="KAJ0193638.1"/>
    <property type="molecule type" value="Genomic_DNA"/>
</dbReference>
<proteinExistence type="predicted"/>
<evidence type="ECO:0000313" key="1">
    <source>
        <dbReference type="EMBL" id="KAJ0193638.1"/>
    </source>
</evidence>
<organism evidence="1 2">
    <name type="scientific">Lactuca sativa</name>
    <name type="common">Garden lettuce</name>
    <dbReference type="NCBI Taxonomy" id="4236"/>
    <lineage>
        <taxon>Eukaryota</taxon>
        <taxon>Viridiplantae</taxon>
        <taxon>Streptophyta</taxon>
        <taxon>Embryophyta</taxon>
        <taxon>Tracheophyta</taxon>
        <taxon>Spermatophyta</taxon>
        <taxon>Magnoliopsida</taxon>
        <taxon>eudicotyledons</taxon>
        <taxon>Gunneridae</taxon>
        <taxon>Pentapetalae</taxon>
        <taxon>asterids</taxon>
        <taxon>campanulids</taxon>
        <taxon>Asterales</taxon>
        <taxon>Asteraceae</taxon>
        <taxon>Cichorioideae</taxon>
        <taxon>Cichorieae</taxon>
        <taxon>Lactucinae</taxon>
        <taxon>Lactuca</taxon>
    </lineage>
</organism>
<gene>
    <name evidence="1" type="ORF">LSAT_V11C800434550</name>
</gene>
<keyword evidence="2" id="KW-1185">Reference proteome</keyword>
<dbReference type="AlphaFoldDB" id="A0A9R1UVG2"/>
<evidence type="ECO:0000313" key="2">
    <source>
        <dbReference type="Proteomes" id="UP000235145"/>
    </source>
</evidence>
<accession>A0A9R1UVG2</accession>
<reference evidence="1 2" key="1">
    <citation type="journal article" date="2017" name="Nat. Commun.">
        <title>Genome assembly with in vitro proximity ligation data and whole-genome triplication in lettuce.</title>
        <authorList>
            <person name="Reyes-Chin-Wo S."/>
            <person name="Wang Z."/>
            <person name="Yang X."/>
            <person name="Kozik A."/>
            <person name="Arikit S."/>
            <person name="Song C."/>
            <person name="Xia L."/>
            <person name="Froenicke L."/>
            <person name="Lavelle D.O."/>
            <person name="Truco M.J."/>
            <person name="Xia R."/>
            <person name="Zhu S."/>
            <person name="Xu C."/>
            <person name="Xu H."/>
            <person name="Xu X."/>
            <person name="Cox K."/>
            <person name="Korf I."/>
            <person name="Meyers B.C."/>
            <person name="Michelmore R.W."/>
        </authorList>
    </citation>
    <scope>NUCLEOTIDE SEQUENCE [LARGE SCALE GENOMIC DNA]</scope>
    <source>
        <strain evidence="2">cv. Salinas</strain>
        <tissue evidence="1">Seedlings</tissue>
    </source>
</reference>
<comment type="caution">
    <text evidence="1">The sequence shown here is derived from an EMBL/GenBank/DDBJ whole genome shotgun (WGS) entry which is preliminary data.</text>
</comment>